<keyword evidence="3" id="KW-1185">Reference proteome</keyword>
<dbReference type="EMBL" id="BAABFN010000022">
    <property type="protein sequence ID" value="GAA4319309.1"/>
    <property type="molecule type" value="Genomic_DNA"/>
</dbReference>
<reference evidence="3" key="1">
    <citation type="journal article" date="2019" name="Int. J. Syst. Evol. Microbiol.">
        <title>The Global Catalogue of Microorganisms (GCM) 10K type strain sequencing project: providing services to taxonomists for standard genome sequencing and annotation.</title>
        <authorList>
            <consortium name="The Broad Institute Genomics Platform"/>
            <consortium name="The Broad Institute Genome Sequencing Center for Infectious Disease"/>
            <person name="Wu L."/>
            <person name="Ma J."/>
        </authorList>
    </citation>
    <scope>NUCLEOTIDE SEQUENCE [LARGE SCALE GENOMIC DNA]</scope>
    <source>
        <strain evidence="3">JCM 17664</strain>
    </source>
</reference>
<evidence type="ECO:0008006" key="4">
    <source>
        <dbReference type="Google" id="ProtNLM"/>
    </source>
</evidence>
<keyword evidence="1" id="KW-1133">Transmembrane helix</keyword>
<evidence type="ECO:0000313" key="2">
    <source>
        <dbReference type="EMBL" id="GAA4319309.1"/>
    </source>
</evidence>
<dbReference type="RefSeq" id="WP_344981370.1">
    <property type="nucleotide sequence ID" value="NZ_BAABFN010000022.1"/>
</dbReference>
<organism evidence="2 3">
    <name type="scientific">Compostibacter hankyongensis</name>
    <dbReference type="NCBI Taxonomy" id="1007089"/>
    <lineage>
        <taxon>Bacteria</taxon>
        <taxon>Pseudomonadati</taxon>
        <taxon>Bacteroidota</taxon>
        <taxon>Chitinophagia</taxon>
        <taxon>Chitinophagales</taxon>
        <taxon>Chitinophagaceae</taxon>
        <taxon>Compostibacter</taxon>
    </lineage>
</organism>
<evidence type="ECO:0000256" key="1">
    <source>
        <dbReference type="SAM" id="Phobius"/>
    </source>
</evidence>
<accession>A0ABP8G882</accession>
<feature type="transmembrane region" description="Helical" evidence="1">
    <location>
        <begin position="91"/>
        <end position="110"/>
    </location>
</feature>
<name>A0ABP8G882_9BACT</name>
<keyword evidence="1" id="KW-0472">Membrane</keyword>
<sequence length="141" mass="16654">MKSRSLLASLFTYKCPRCRRGNMFTDPNPYHLRKMFSMPKHCPECGQRYELEVGFWYGTGYVSYGLTVALSVFNLAWYWLIFGISVGDNSIYWWLLVNALILLVAMPWLIRFSRVMYLYFFVRYDPETEQLPRSDKTSPAS</sequence>
<protein>
    <recommendedName>
        <fullName evidence="4">DUF983 domain-containing protein</fullName>
    </recommendedName>
</protein>
<evidence type="ECO:0000313" key="3">
    <source>
        <dbReference type="Proteomes" id="UP001501207"/>
    </source>
</evidence>
<dbReference type="Proteomes" id="UP001501207">
    <property type="component" value="Unassembled WGS sequence"/>
</dbReference>
<feature type="transmembrane region" description="Helical" evidence="1">
    <location>
        <begin position="55"/>
        <end position="79"/>
    </location>
</feature>
<comment type="caution">
    <text evidence="2">The sequence shown here is derived from an EMBL/GenBank/DDBJ whole genome shotgun (WGS) entry which is preliminary data.</text>
</comment>
<keyword evidence="1" id="KW-0812">Transmembrane</keyword>
<gene>
    <name evidence="2" type="ORF">GCM10023143_32670</name>
</gene>
<proteinExistence type="predicted"/>
<dbReference type="Pfam" id="PF06170">
    <property type="entry name" value="DUF983"/>
    <property type="match status" value="1"/>
</dbReference>
<dbReference type="InterPro" id="IPR009325">
    <property type="entry name" value="DUF983"/>
</dbReference>